<dbReference type="Gene3D" id="3.40.630.30">
    <property type="match status" value="1"/>
</dbReference>
<dbReference type="Proteomes" id="UP000241818">
    <property type="component" value="Unassembled WGS sequence"/>
</dbReference>
<keyword evidence="14" id="KW-1185">Reference proteome</keyword>
<dbReference type="GeneID" id="36569032"/>
<comment type="catalytic activity">
    <reaction evidence="10">
        <text>N-terminal L-seryl-[histone H2A] + acetyl-CoA = N-terminal N(alpha)-acetyl-L-seryl-[histone H2A] + CoA + H(+)</text>
        <dbReference type="Rhea" id="RHEA:50600"/>
        <dbReference type="Rhea" id="RHEA-COMP:12742"/>
        <dbReference type="Rhea" id="RHEA-COMP:12744"/>
        <dbReference type="ChEBI" id="CHEBI:15378"/>
        <dbReference type="ChEBI" id="CHEBI:57287"/>
        <dbReference type="ChEBI" id="CHEBI:57288"/>
        <dbReference type="ChEBI" id="CHEBI:64738"/>
        <dbReference type="ChEBI" id="CHEBI:83690"/>
        <dbReference type="EC" id="2.3.1.257"/>
    </reaction>
</comment>
<dbReference type="EC" id="2.3.1.257" evidence="4"/>
<keyword evidence="9" id="KW-0012">Acyltransferase</keyword>
<feature type="domain" description="N-acetyltransferase" evidence="12">
    <location>
        <begin position="45"/>
        <end position="198"/>
    </location>
</feature>
<dbReference type="PANTHER" id="PTHR20531:SF1">
    <property type="entry name" value="N-ALPHA-ACETYLTRANSFERASE 40"/>
    <property type="match status" value="1"/>
</dbReference>
<evidence type="ECO:0000256" key="9">
    <source>
        <dbReference type="ARBA" id="ARBA00023315"/>
    </source>
</evidence>
<proteinExistence type="inferred from homology"/>
<sequence length="210" mass="24189">RKMEIDNIDVANKKTLEEFIGDYLPPSSEEWKTWKHPVTEDEYEITLSTATALSDVDFDACFRLIELTSSEDYKKSRSGWKPRSKRKEMKLLDLKYFLVKHDDQIEGFASFMPTYEDDYPVIYCYEIHLSPALRGTGLAAVLMKHLEVIGSKIPGTAKTMLTCFTSNARGIRFYTKLGYSKDEYSPPPRMLRNGTKVEAEYVILSKVISR</sequence>
<dbReference type="GO" id="GO:0043998">
    <property type="term" value="F:histone H2A acetyltransferase activity"/>
    <property type="evidence" value="ECO:0007669"/>
    <property type="project" value="InterPro"/>
</dbReference>
<dbReference type="FunCoup" id="A0A2T3AZ43">
    <property type="interactions" value="93"/>
</dbReference>
<dbReference type="GO" id="GO:1990189">
    <property type="term" value="F:protein N-terminal-serine acetyltransferase activity"/>
    <property type="evidence" value="ECO:0007669"/>
    <property type="project" value="UniProtKB-EC"/>
</dbReference>
<evidence type="ECO:0000256" key="1">
    <source>
        <dbReference type="ARBA" id="ARBA00004123"/>
    </source>
</evidence>
<evidence type="ECO:0000256" key="11">
    <source>
        <dbReference type="ARBA" id="ARBA00049524"/>
    </source>
</evidence>
<dbReference type="EMBL" id="KZ679013">
    <property type="protein sequence ID" value="PSS15334.1"/>
    <property type="molecule type" value="Genomic_DNA"/>
</dbReference>
<reference evidence="13 14" key="1">
    <citation type="journal article" date="2018" name="New Phytol.">
        <title>Comparative genomics and transcriptomics depict ericoid mycorrhizal fungi as versatile saprotrophs and plant mutualists.</title>
        <authorList>
            <person name="Martino E."/>
            <person name="Morin E."/>
            <person name="Grelet G.A."/>
            <person name="Kuo A."/>
            <person name="Kohler A."/>
            <person name="Daghino S."/>
            <person name="Barry K.W."/>
            <person name="Cichocki N."/>
            <person name="Clum A."/>
            <person name="Dockter R.B."/>
            <person name="Hainaut M."/>
            <person name="Kuo R.C."/>
            <person name="LaButti K."/>
            <person name="Lindahl B.D."/>
            <person name="Lindquist E.A."/>
            <person name="Lipzen A."/>
            <person name="Khouja H.R."/>
            <person name="Magnuson J."/>
            <person name="Murat C."/>
            <person name="Ohm R.A."/>
            <person name="Singer S.W."/>
            <person name="Spatafora J.W."/>
            <person name="Wang M."/>
            <person name="Veneault-Fourrey C."/>
            <person name="Henrissat B."/>
            <person name="Grigoriev I.V."/>
            <person name="Martin F.M."/>
            <person name="Perotto S."/>
        </authorList>
    </citation>
    <scope>NUCLEOTIDE SEQUENCE [LARGE SCALE GENOMIC DNA]</scope>
    <source>
        <strain evidence="13 14">ATCC 22711</strain>
    </source>
</reference>
<evidence type="ECO:0000256" key="2">
    <source>
        <dbReference type="ARBA" id="ARBA00004496"/>
    </source>
</evidence>
<dbReference type="RefSeq" id="XP_024719933.1">
    <property type="nucleotide sequence ID" value="XM_024860951.1"/>
</dbReference>
<feature type="non-terminal residue" evidence="13">
    <location>
        <position position="1"/>
    </location>
</feature>
<keyword evidence="6" id="KW-0963">Cytoplasm</keyword>
<evidence type="ECO:0000313" key="13">
    <source>
        <dbReference type="EMBL" id="PSS15334.1"/>
    </source>
</evidence>
<dbReference type="PROSITE" id="PS51186">
    <property type="entry name" value="GNAT"/>
    <property type="match status" value="1"/>
</dbReference>
<dbReference type="CDD" id="cd04301">
    <property type="entry name" value="NAT_SF"/>
    <property type="match status" value="1"/>
</dbReference>
<dbReference type="GO" id="GO:0010485">
    <property type="term" value="F:histone H4 acetyltransferase activity"/>
    <property type="evidence" value="ECO:0007669"/>
    <property type="project" value="InterPro"/>
</dbReference>
<keyword evidence="7" id="KW-0808">Transferase</keyword>
<evidence type="ECO:0000256" key="10">
    <source>
        <dbReference type="ARBA" id="ARBA00047821"/>
    </source>
</evidence>
<dbReference type="InterPro" id="IPR000182">
    <property type="entry name" value="GNAT_dom"/>
</dbReference>
<evidence type="ECO:0000256" key="6">
    <source>
        <dbReference type="ARBA" id="ARBA00022490"/>
    </source>
</evidence>
<gene>
    <name evidence="13" type="ORF">M430DRAFT_104755</name>
</gene>
<dbReference type="SUPFAM" id="SSF55729">
    <property type="entry name" value="Acyl-CoA N-acyltransferases (Nat)"/>
    <property type="match status" value="1"/>
</dbReference>
<evidence type="ECO:0000313" key="14">
    <source>
        <dbReference type="Proteomes" id="UP000241818"/>
    </source>
</evidence>
<evidence type="ECO:0000256" key="3">
    <source>
        <dbReference type="ARBA" id="ARBA00008870"/>
    </source>
</evidence>
<dbReference type="InterPro" id="IPR016181">
    <property type="entry name" value="Acyl_CoA_acyltransferase"/>
</dbReference>
<evidence type="ECO:0000256" key="5">
    <source>
        <dbReference type="ARBA" id="ARBA00015043"/>
    </source>
</evidence>
<name>A0A2T3AZ43_AMORE</name>
<dbReference type="GO" id="GO:0005634">
    <property type="term" value="C:nucleus"/>
    <property type="evidence" value="ECO:0007669"/>
    <property type="project" value="UniProtKB-SubCell"/>
</dbReference>
<accession>A0A2T3AZ43</accession>
<comment type="subcellular location">
    <subcellularLocation>
        <location evidence="2">Cytoplasm</location>
    </subcellularLocation>
    <subcellularLocation>
        <location evidence="1">Nucleus</location>
    </subcellularLocation>
</comment>
<comment type="similarity">
    <text evidence="3">Belongs to the acetyltransferase family. NAA40 subfamily.</text>
</comment>
<dbReference type="Pfam" id="PF00583">
    <property type="entry name" value="Acetyltransf_1"/>
    <property type="match status" value="1"/>
</dbReference>
<comment type="catalytic activity">
    <reaction evidence="11">
        <text>N-terminal L-seryl-[histone H4] + acetyl-CoA = N-terminal N(alpha)-acetyl-L-seryl-[histone H4] + CoA + H(+)</text>
        <dbReference type="Rhea" id="RHEA:50596"/>
        <dbReference type="Rhea" id="RHEA-COMP:12740"/>
        <dbReference type="Rhea" id="RHEA-COMP:12743"/>
        <dbReference type="ChEBI" id="CHEBI:15378"/>
        <dbReference type="ChEBI" id="CHEBI:57287"/>
        <dbReference type="ChEBI" id="CHEBI:57288"/>
        <dbReference type="ChEBI" id="CHEBI:64738"/>
        <dbReference type="ChEBI" id="CHEBI:83690"/>
        <dbReference type="EC" id="2.3.1.257"/>
    </reaction>
</comment>
<organism evidence="13 14">
    <name type="scientific">Amorphotheca resinae ATCC 22711</name>
    <dbReference type="NCBI Taxonomy" id="857342"/>
    <lineage>
        <taxon>Eukaryota</taxon>
        <taxon>Fungi</taxon>
        <taxon>Dikarya</taxon>
        <taxon>Ascomycota</taxon>
        <taxon>Pezizomycotina</taxon>
        <taxon>Leotiomycetes</taxon>
        <taxon>Helotiales</taxon>
        <taxon>Amorphothecaceae</taxon>
        <taxon>Amorphotheca</taxon>
    </lineage>
</organism>
<dbReference type="InParanoid" id="A0A2T3AZ43"/>
<protein>
    <recommendedName>
        <fullName evidence="5">N-alpha-acetyltransferase 40</fullName>
        <ecNumber evidence="4">2.3.1.257</ecNumber>
    </recommendedName>
</protein>
<evidence type="ECO:0000259" key="12">
    <source>
        <dbReference type="PROSITE" id="PS51186"/>
    </source>
</evidence>
<dbReference type="OrthoDB" id="424551at2759"/>
<keyword evidence="8" id="KW-0539">Nucleus</keyword>
<dbReference type="STRING" id="857342.A0A2T3AZ43"/>
<evidence type="ECO:0000256" key="7">
    <source>
        <dbReference type="ARBA" id="ARBA00022679"/>
    </source>
</evidence>
<evidence type="ECO:0000256" key="4">
    <source>
        <dbReference type="ARBA" id="ARBA00012950"/>
    </source>
</evidence>
<dbReference type="GO" id="GO:0005737">
    <property type="term" value="C:cytoplasm"/>
    <property type="evidence" value="ECO:0007669"/>
    <property type="project" value="UniProtKB-SubCell"/>
</dbReference>
<dbReference type="AlphaFoldDB" id="A0A2T3AZ43"/>
<dbReference type="PANTHER" id="PTHR20531">
    <property type="entry name" value="N-ALPHA-ACETYLTRANSFERASE 40"/>
    <property type="match status" value="1"/>
</dbReference>
<evidence type="ECO:0000256" key="8">
    <source>
        <dbReference type="ARBA" id="ARBA00023242"/>
    </source>
</evidence>
<dbReference type="InterPro" id="IPR039949">
    <property type="entry name" value="NAA40"/>
</dbReference>